<feature type="domain" description="Mce/MlaD" evidence="2">
    <location>
        <begin position="38"/>
        <end position="113"/>
    </location>
</feature>
<protein>
    <submittedName>
        <fullName evidence="4">Phospholipid/cholesterol/gamma-HCH transport system substrate-binding protein</fullName>
    </submittedName>
</protein>
<feature type="region of interest" description="Disordered" evidence="1">
    <location>
        <begin position="341"/>
        <end position="375"/>
    </location>
</feature>
<dbReference type="GO" id="GO:0051701">
    <property type="term" value="P:biological process involved in interaction with host"/>
    <property type="evidence" value="ECO:0007669"/>
    <property type="project" value="TreeGrafter"/>
</dbReference>
<dbReference type="InterPro" id="IPR024516">
    <property type="entry name" value="Mce_C"/>
</dbReference>
<dbReference type="PANTHER" id="PTHR33371:SF19">
    <property type="entry name" value="MCE-FAMILY PROTEIN MCE4A"/>
    <property type="match status" value="1"/>
</dbReference>
<dbReference type="PANTHER" id="PTHR33371">
    <property type="entry name" value="INTERMEMBRANE PHOSPHOLIPID TRANSPORT SYSTEM BINDING PROTEIN MLAD-RELATED"/>
    <property type="match status" value="1"/>
</dbReference>
<reference evidence="4 5" key="1">
    <citation type="submission" date="2020-07" db="EMBL/GenBank/DDBJ databases">
        <title>Sequencing the genomes of 1000 actinobacteria strains.</title>
        <authorList>
            <person name="Klenk H.-P."/>
        </authorList>
    </citation>
    <scope>NUCLEOTIDE SEQUENCE [LARGE SCALE GENOMIC DNA]</scope>
    <source>
        <strain evidence="4 5">DSM 23819</strain>
    </source>
</reference>
<sequence>MFSVLRNKKLIGIVFIALLASGVWLTSAIFNKTFVDYDRVTMDASSVGLQLPARADVKIRGVQVGEVLETKADKDGAVVTLGLYPEKVGTIPANVTARIEPKTLFGEKYVALQVPEQPSTEAISAGDNIDRSVLATEVEETLNDLYPLLRAVQPADLNKTLTALATALEGRGEAIGDNLVTLDSYLKRINPEIPALIEDLKLTAEVSDTYADVLPEIATTLRNTVTTGETLVSREAKLNKLFTDVSKFSDVAGSFLDDNEQNLIRVGELGARQLKVLARYSPSFPCLLEGIVKAGDLQAEAFRGYMLHINLEILPNFPREYDENDRPKFGADDGPYCGTLPSPSFTQEKPLTDVPDFEDGVTRDTGKGTKRAATGGYEFGVTPGSAIEAELVRGLMVAASGKPPSDLSVLLTAPLLRGKEVNLR</sequence>
<feature type="domain" description="Mammalian cell entry C-terminal" evidence="3">
    <location>
        <begin position="120"/>
        <end position="335"/>
    </location>
</feature>
<evidence type="ECO:0000313" key="4">
    <source>
        <dbReference type="EMBL" id="NYG58800.1"/>
    </source>
</evidence>
<gene>
    <name evidence="4" type="ORF">BJ980_001723</name>
</gene>
<dbReference type="Pfam" id="PF11887">
    <property type="entry name" value="Mce4_CUP1"/>
    <property type="match status" value="1"/>
</dbReference>
<dbReference type="Pfam" id="PF02470">
    <property type="entry name" value="MlaD"/>
    <property type="match status" value="1"/>
</dbReference>
<dbReference type="AlphaFoldDB" id="A0A7Y9UVT0"/>
<proteinExistence type="predicted"/>
<dbReference type="RefSeq" id="WP_179501926.1">
    <property type="nucleotide sequence ID" value="NZ_JACCAA010000001.1"/>
</dbReference>
<dbReference type="InterPro" id="IPR003399">
    <property type="entry name" value="Mce/MlaD"/>
</dbReference>
<comment type="caution">
    <text evidence="4">The sequence shown here is derived from an EMBL/GenBank/DDBJ whole genome shotgun (WGS) entry which is preliminary data.</text>
</comment>
<dbReference type="EMBL" id="JACCAA010000001">
    <property type="protein sequence ID" value="NYG58800.1"/>
    <property type="molecule type" value="Genomic_DNA"/>
</dbReference>
<dbReference type="NCBIfam" id="TIGR00996">
    <property type="entry name" value="Mtu_fam_mce"/>
    <property type="match status" value="1"/>
</dbReference>
<evidence type="ECO:0000259" key="3">
    <source>
        <dbReference type="Pfam" id="PF11887"/>
    </source>
</evidence>
<evidence type="ECO:0000256" key="1">
    <source>
        <dbReference type="SAM" id="MobiDB-lite"/>
    </source>
</evidence>
<dbReference type="Proteomes" id="UP000540656">
    <property type="component" value="Unassembled WGS sequence"/>
</dbReference>
<evidence type="ECO:0000313" key="5">
    <source>
        <dbReference type="Proteomes" id="UP000540656"/>
    </source>
</evidence>
<dbReference type="GO" id="GO:0005576">
    <property type="term" value="C:extracellular region"/>
    <property type="evidence" value="ECO:0007669"/>
    <property type="project" value="TreeGrafter"/>
</dbReference>
<keyword evidence="5" id="KW-1185">Reference proteome</keyword>
<accession>A0A7Y9UVT0</accession>
<dbReference type="InterPro" id="IPR052336">
    <property type="entry name" value="MlaD_Phospholipid_Transporter"/>
</dbReference>
<organism evidence="4 5">
    <name type="scientific">Nocardioides daedukensis</name>
    <dbReference type="NCBI Taxonomy" id="634462"/>
    <lineage>
        <taxon>Bacteria</taxon>
        <taxon>Bacillati</taxon>
        <taxon>Actinomycetota</taxon>
        <taxon>Actinomycetes</taxon>
        <taxon>Propionibacteriales</taxon>
        <taxon>Nocardioidaceae</taxon>
        <taxon>Nocardioides</taxon>
    </lineage>
</organism>
<dbReference type="InterPro" id="IPR005693">
    <property type="entry name" value="Mce"/>
</dbReference>
<name>A0A7Y9UVT0_9ACTN</name>
<evidence type="ECO:0000259" key="2">
    <source>
        <dbReference type="Pfam" id="PF02470"/>
    </source>
</evidence>